<keyword evidence="2" id="KW-1185">Reference proteome</keyword>
<reference evidence="1 2" key="1">
    <citation type="submission" date="2019-02" db="EMBL/GenBank/DDBJ databases">
        <title>Genome sequencing of the rare red list fungi Hericium alpestre (H. flagellum).</title>
        <authorList>
            <person name="Buettner E."/>
            <person name="Kellner H."/>
        </authorList>
    </citation>
    <scope>NUCLEOTIDE SEQUENCE [LARGE SCALE GENOMIC DNA]</scope>
    <source>
        <strain evidence="1 2">DSM 108284</strain>
    </source>
</reference>
<evidence type="ECO:0000313" key="1">
    <source>
        <dbReference type="EMBL" id="TFY81041.1"/>
    </source>
</evidence>
<organism evidence="1 2">
    <name type="scientific">Hericium alpestre</name>
    <dbReference type="NCBI Taxonomy" id="135208"/>
    <lineage>
        <taxon>Eukaryota</taxon>
        <taxon>Fungi</taxon>
        <taxon>Dikarya</taxon>
        <taxon>Basidiomycota</taxon>
        <taxon>Agaricomycotina</taxon>
        <taxon>Agaricomycetes</taxon>
        <taxon>Russulales</taxon>
        <taxon>Hericiaceae</taxon>
        <taxon>Hericium</taxon>
    </lineage>
</organism>
<proteinExistence type="predicted"/>
<sequence>MEVLKPYPKLIEAIITKLKQTRKIGIPLAVDDISAIMISMIQIHAPEVFLKVAGDGSMFRCSNSFVRHFLDRHHWSSRSPTKAAQKMPLDTQEQCRRSFFQQAFTVQNEGTKDYLRANTDQTNSLLGAAAKQTYDETGVKQVAVVGMEEKHAFTLVVGVTASGEALPFQAIYKGKTSQSLPVKTPFNSKHWKRVQELGFLLEPSGNDTYWSTMDTMKSYVNYILTPYFAKAHTAHGDPEDQLVIWQIDA</sequence>
<protein>
    <recommendedName>
        <fullName evidence="3">DDE-1 domain-containing protein</fullName>
    </recommendedName>
</protein>
<dbReference type="Proteomes" id="UP000298061">
    <property type="component" value="Unassembled WGS sequence"/>
</dbReference>
<evidence type="ECO:0008006" key="3">
    <source>
        <dbReference type="Google" id="ProtNLM"/>
    </source>
</evidence>
<dbReference type="AlphaFoldDB" id="A0A4Z0A468"/>
<dbReference type="OrthoDB" id="3341102at2759"/>
<name>A0A4Z0A468_9AGAM</name>
<dbReference type="EMBL" id="SFCI01000257">
    <property type="protein sequence ID" value="TFY81041.1"/>
    <property type="molecule type" value="Genomic_DNA"/>
</dbReference>
<gene>
    <name evidence="1" type="ORF">EWM64_g2978</name>
</gene>
<evidence type="ECO:0000313" key="2">
    <source>
        <dbReference type="Proteomes" id="UP000298061"/>
    </source>
</evidence>
<accession>A0A4Z0A468</accession>
<comment type="caution">
    <text evidence="1">The sequence shown here is derived from an EMBL/GenBank/DDBJ whole genome shotgun (WGS) entry which is preliminary data.</text>
</comment>